<name>A0A9P9ACF3_9PEZI</name>
<dbReference type="Pfam" id="PF08386">
    <property type="entry name" value="Abhydrolase_4"/>
    <property type="match status" value="1"/>
</dbReference>
<organism evidence="6 7">
    <name type="scientific">Plectosphaerella plurivora</name>
    <dbReference type="NCBI Taxonomy" id="936078"/>
    <lineage>
        <taxon>Eukaryota</taxon>
        <taxon>Fungi</taxon>
        <taxon>Dikarya</taxon>
        <taxon>Ascomycota</taxon>
        <taxon>Pezizomycotina</taxon>
        <taxon>Sordariomycetes</taxon>
        <taxon>Hypocreomycetidae</taxon>
        <taxon>Glomerellales</taxon>
        <taxon>Plectosphaerellaceae</taxon>
        <taxon>Plectosphaerella</taxon>
    </lineage>
</organism>
<evidence type="ECO:0000256" key="3">
    <source>
        <dbReference type="SAM" id="MobiDB-lite"/>
    </source>
</evidence>
<dbReference type="SUPFAM" id="SSF53474">
    <property type="entry name" value="alpha/beta-Hydrolases"/>
    <property type="match status" value="2"/>
</dbReference>
<dbReference type="PANTHER" id="PTHR43248">
    <property type="entry name" value="2-SUCCINYL-6-HYDROXY-2,4-CYCLOHEXADIENE-1-CARBOXYLATE SYNTHASE"/>
    <property type="match status" value="1"/>
</dbReference>
<dbReference type="Pfam" id="PF00561">
    <property type="entry name" value="Abhydrolase_1"/>
    <property type="match status" value="1"/>
</dbReference>
<evidence type="ECO:0000313" key="6">
    <source>
        <dbReference type="EMBL" id="KAH6689480.1"/>
    </source>
</evidence>
<feature type="non-terminal residue" evidence="6">
    <location>
        <position position="1"/>
    </location>
</feature>
<comment type="caution">
    <text evidence="6">The sequence shown here is derived from an EMBL/GenBank/DDBJ whole genome shotgun (WGS) entry which is preliminary data.</text>
</comment>
<feature type="domain" description="AB hydrolase-1" evidence="4">
    <location>
        <begin position="136"/>
        <end position="192"/>
    </location>
</feature>
<evidence type="ECO:0000259" key="5">
    <source>
        <dbReference type="Pfam" id="PF08386"/>
    </source>
</evidence>
<feature type="domain" description="Peptidase S33 tripeptidyl aminopeptidase-like C-terminal" evidence="5">
    <location>
        <begin position="384"/>
        <end position="472"/>
    </location>
</feature>
<accession>A0A9P9ACF3</accession>
<dbReference type="InterPro" id="IPR000073">
    <property type="entry name" value="AB_hydrolase_1"/>
</dbReference>
<evidence type="ECO:0000256" key="2">
    <source>
        <dbReference type="ARBA" id="ARBA00022801"/>
    </source>
</evidence>
<evidence type="ECO:0000259" key="4">
    <source>
        <dbReference type="Pfam" id="PF00561"/>
    </source>
</evidence>
<dbReference type="Gene3D" id="3.40.50.1820">
    <property type="entry name" value="alpha/beta hydrolase"/>
    <property type="match status" value="1"/>
</dbReference>
<dbReference type="InterPro" id="IPR013595">
    <property type="entry name" value="Pept_S33_TAP-like_C"/>
</dbReference>
<keyword evidence="7" id="KW-1185">Reference proteome</keyword>
<evidence type="ECO:0000256" key="1">
    <source>
        <dbReference type="ARBA" id="ARBA00010088"/>
    </source>
</evidence>
<dbReference type="GO" id="GO:0016787">
    <property type="term" value="F:hydrolase activity"/>
    <property type="evidence" value="ECO:0007669"/>
    <property type="project" value="UniProtKB-KW"/>
</dbReference>
<dbReference type="AlphaFoldDB" id="A0A9P9ACF3"/>
<dbReference type="OrthoDB" id="425534at2759"/>
<dbReference type="InterPro" id="IPR051601">
    <property type="entry name" value="Serine_prot/Carboxylest_S33"/>
</dbReference>
<gene>
    <name evidence="6" type="ORF">F5X68DRAFT_253846</name>
</gene>
<reference evidence="6" key="1">
    <citation type="journal article" date="2021" name="Nat. Commun.">
        <title>Genetic determinants of endophytism in the Arabidopsis root mycobiome.</title>
        <authorList>
            <person name="Mesny F."/>
            <person name="Miyauchi S."/>
            <person name="Thiergart T."/>
            <person name="Pickel B."/>
            <person name="Atanasova L."/>
            <person name="Karlsson M."/>
            <person name="Huettel B."/>
            <person name="Barry K.W."/>
            <person name="Haridas S."/>
            <person name="Chen C."/>
            <person name="Bauer D."/>
            <person name="Andreopoulos W."/>
            <person name="Pangilinan J."/>
            <person name="LaButti K."/>
            <person name="Riley R."/>
            <person name="Lipzen A."/>
            <person name="Clum A."/>
            <person name="Drula E."/>
            <person name="Henrissat B."/>
            <person name="Kohler A."/>
            <person name="Grigoriev I.V."/>
            <person name="Martin F.M."/>
            <person name="Hacquard S."/>
        </authorList>
    </citation>
    <scope>NUCLEOTIDE SEQUENCE</scope>
    <source>
        <strain evidence="6">MPI-SDFR-AT-0117</strain>
    </source>
</reference>
<keyword evidence="2 6" id="KW-0378">Hydrolase</keyword>
<protein>
    <submittedName>
        <fullName evidence="6">Alpha/Beta hydrolase protein</fullName>
    </submittedName>
</protein>
<feature type="compositionally biased region" description="Basic and acidic residues" evidence="3">
    <location>
        <begin position="496"/>
        <end position="510"/>
    </location>
</feature>
<proteinExistence type="inferred from homology"/>
<evidence type="ECO:0000313" key="7">
    <source>
        <dbReference type="Proteomes" id="UP000770015"/>
    </source>
</evidence>
<dbReference type="Proteomes" id="UP000770015">
    <property type="component" value="Unassembled WGS sequence"/>
</dbReference>
<dbReference type="PANTHER" id="PTHR43248:SF25">
    <property type="entry name" value="AB HYDROLASE-1 DOMAIN-CONTAINING PROTEIN-RELATED"/>
    <property type="match status" value="1"/>
</dbReference>
<feature type="region of interest" description="Disordered" evidence="3">
    <location>
        <begin position="483"/>
        <end position="510"/>
    </location>
</feature>
<comment type="similarity">
    <text evidence="1">Belongs to the peptidase S33 family.</text>
</comment>
<dbReference type="InterPro" id="IPR029058">
    <property type="entry name" value="AB_hydrolase_fold"/>
</dbReference>
<dbReference type="EMBL" id="JAGSXJ010000007">
    <property type="protein sequence ID" value="KAH6689480.1"/>
    <property type="molecule type" value="Genomic_DNA"/>
</dbReference>
<sequence>SCTDRKVTLALLRRRALNTTDYKGPIVHNLGGPGADPLQLMPFDYGAGLHLELGHDHDLIAWDPRGGEQLFQCSSSLFDDLLTTTCQGIYRSRHPGVPGQYEDHAAFLNEYRRYHLIESASCEDLMGARGIQRYISTWHHAHDLHSIMEALGQSRIRFHGISWGTALGNYFATLFPDKVERMILNSNIDISLWTTGSLSSDFSDVEKILSRFFEECAGSSYCPIHEPTAEAVEARYENIMQLARFNSTHAELTANWLIEPPLYSTLIGMTHRMMYRPEYGFPGFAAALLAVEDSAVRMAATPESNLIAQEWTTRDDPDFDDNSYQDPHNPDHRYVFPNSGEEYTRCNDIVGGVSSNLDEMLENFEDASERHRAPGVELQFHWPCQGKPASKSPFTGPFGGKTSHPILYINTRLDPITPLVHAERNAKLFPGSGLVIAEGMGHTVYLGRNQCAMEHARQYLQDGTMPEFGTTCANELPILWPPPGNGESGPGTLENMARRDSKSEALDKASADWEEKMRRFAW</sequence>